<dbReference type="FunCoup" id="A0A7R8UK52">
    <property type="interactions" value="516"/>
</dbReference>
<dbReference type="GO" id="GO:0005654">
    <property type="term" value="C:nucleoplasm"/>
    <property type="evidence" value="ECO:0007669"/>
    <property type="project" value="TreeGrafter"/>
</dbReference>
<dbReference type="GO" id="GO:0000398">
    <property type="term" value="P:mRNA splicing, via spliceosome"/>
    <property type="evidence" value="ECO:0007669"/>
    <property type="project" value="TreeGrafter"/>
</dbReference>
<dbReference type="Pfam" id="PF04146">
    <property type="entry name" value="YTH"/>
    <property type="match status" value="1"/>
</dbReference>
<evidence type="ECO:0000313" key="3">
    <source>
        <dbReference type="EMBL" id="CAD7082148.1"/>
    </source>
</evidence>
<feature type="compositionally biased region" description="Low complexity" evidence="1">
    <location>
        <begin position="37"/>
        <end position="60"/>
    </location>
</feature>
<evidence type="ECO:0000259" key="2">
    <source>
        <dbReference type="PROSITE" id="PS50882"/>
    </source>
</evidence>
<dbReference type="PANTHER" id="PTHR12357:SF3">
    <property type="entry name" value="YTH DOMAIN-CONTAINING PROTEIN 1"/>
    <property type="match status" value="1"/>
</dbReference>
<protein>
    <recommendedName>
        <fullName evidence="2">YTH domain-containing protein</fullName>
    </recommendedName>
</protein>
<dbReference type="OrthoDB" id="5842105at2759"/>
<name>A0A7R8UK52_HERIL</name>
<feature type="compositionally biased region" description="Gly residues" evidence="1">
    <location>
        <begin position="506"/>
        <end position="534"/>
    </location>
</feature>
<dbReference type="InterPro" id="IPR045168">
    <property type="entry name" value="YTH_prot"/>
</dbReference>
<dbReference type="PROSITE" id="PS50882">
    <property type="entry name" value="YTH"/>
    <property type="match status" value="1"/>
</dbReference>
<feature type="region of interest" description="Disordered" evidence="1">
    <location>
        <begin position="19"/>
        <end position="152"/>
    </location>
</feature>
<feature type="domain" description="YTH" evidence="2">
    <location>
        <begin position="167"/>
        <end position="304"/>
    </location>
</feature>
<feature type="region of interest" description="Disordered" evidence="1">
    <location>
        <begin position="457"/>
        <end position="484"/>
    </location>
</feature>
<dbReference type="GO" id="GO:0000381">
    <property type="term" value="P:regulation of alternative mRNA splicing, via spliceosome"/>
    <property type="evidence" value="ECO:0007669"/>
    <property type="project" value="TreeGrafter"/>
</dbReference>
<feature type="compositionally biased region" description="Gly residues" evidence="1">
    <location>
        <begin position="77"/>
        <end position="93"/>
    </location>
</feature>
<dbReference type="PANTHER" id="PTHR12357">
    <property type="entry name" value="YTH YT521-B HOMOLOGY DOMAIN-CONTAINING"/>
    <property type="match status" value="1"/>
</dbReference>
<dbReference type="AlphaFoldDB" id="A0A7R8UK52"/>
<dbReference type="Proteomes" id="UP000594454">
    <property type="component" value="Chromosome 2"/>
</dbReference>
<feature type="compositionally biased region" description="Basic and acidic residues" evidence="1">
    <location>
        <begin position="538"/>
        <end position="560"/>
    </location>
</feature>
<feature type="compositionally biased region" description="Pro residues" evidence="1">
    <location>
        <begin position="457"/>
        <end position="481"/>
    </location>
</feature>
<dbReference type="InParanoid" id="A0A7R8UK52"/>
<feature type="compositionally biased region" description="Acidic residues" evidence="1">
    <location>
        <begin position="19"/>
        <end position="29"/>
    </location>
</feature>
<feature type="compositionally biased region" description="Low complexity" evidence="1">
    <location>
        <begin position="139"/>
        <end position="148"/>
    </location>
</feature>
<evidence type="ECO:0000256" key="1">
    <source>
        <dbReference type="SAM" id="MobiDB-lite"/>
    </source>
</evidence>
<dbReference type="GO" id="GO:0003729">
    <property type="term" value="F:mRNA binding"/>
    <property type="evidence" value="ECO:0007669"/>
    <property type="project" value="TreeGrafter"/>
</dbReference>
<feature type="region of interest" description="Disordered" evidence="1">
    <location>
        <begin position="499"/>
        <end position="573"/>
    </location>
</feature>
<dbReference type="InterPro" id="IPR007275">
    <property type="entry name" value="YTH_domain"/>
</dbReference>
<gene>
    <name evidence="3" type="ORF">HERILL_LOCUS5206</name>
</gene>
<evidence type="ECO:0000313" key="4">
    <source>
        <dbReference type="Proteomes" id="UP000594454"/>
    </source>
</evidence>
<dbReference type="EMBL" id="LR899010">
    <property type="protein sequence ID" value="CAD7082148.1"/>
    <property type="molecule type" value="Genomic_DNA"/>
</dbReference>
<keyword evidence="4" id="KW-1185">Reference proteome</keyword>
<dbReference type="GO" id="GO:1990247">
    <property type="term" value="F:N6-methyladenosine-containing RNA reader activity"/>
    <property type="evidence" value="ECO:0007669"/>
    <property type="project" value="TreeGrafter"/>
</dbReference>
<feature type="compositionally biased region" description="Acidic residues" evidence="1">
    <location>
        <begin position="105"/>
        <end position="115"/>
    </location>
</feature>
<organism evidence="3 4">
    <name type="scientific">Hermetia illucens</name>
    <name type="common">Black soldier fly</name>
    <dbReference type="NCBI Taxonomy" id="343691"/>
    <lineage>
        <taxon>Eukaryota</taxon>
        <taxon>Metazoa</taxon>
        <taxon>Ecdysozoa</taxon>
        <taxon>Arthropoda</taxon>
        <taxon>Hexapoda</taxon>
        <taxon>Insecta</taxon>
        <taxon>Pterygota</taxon>
        <taxon>Neoptera</taxon>
        <taxon>Endopterygota</taxon>
        <taxon>Diptera</taxon>
        <taxon>Brachycera</taxon>
        <taxon>Stratiomyomorpha</taxon>
        <taxon>Stratiomyidae</taxon>
        <taxon>Hermetiinae</taxon>
        <taxon>Hermetia</taxon>
    </lineage>
</organism>
<proteinExistence type="predicted"/>
<reference evidence="3 4" key="1">
    <citation type="submission" date="2020-11" db="EMBL/GenBank/DDBJ databases">
        <authorList>
            <person name="Wallbank WR R."/>
            <person name="Pardo Diaz C."/>
            <person name="Kozak K."/>
            <person name="Martin S."/>
            <person name="Jiggins C."/>
            <person name="Moest M."/>
            <person name="Warren A I."/>
            <person name="Generalovic N T."/>
            <person name="Byers J.R.P. K."/>
            <person name="Montejo-Kovacevich G."/>
            <person name="Yen C E."/>
        </authorList>
    </citation>
    <scope>NUCLEOTIDE SEQUENCE [LARGE SCALE GENOMIC DNA]</scope>
</reference>
<dbReference type="CDD" id="cd21134">
    <property type="entry name" value="YTH"/>
    <property type="match status" value="1"/>
</dbReference>
<accession>A0A7R8UK52</accession>
<sequence>MADLDAVVNLGLDENEADIAEELQGFEDSFDTRSEASADSSSSSATNPSISSVSTDSSVSPKNRRAHLKRERSVNGESGGGGGGGGGGSGGAGENNNRKDNKNTDDEDDDEDEDNDKNNGRKSASASASASPDAKKTHNSSSSANNSKHNSKSYDYMTKLNYLFRDTRFFLIKSNNADNVALSKSKSVWSTLPQNEANLNQAFRESRNVLLIFSVNESGKFAGFARMTGESRRDVPAVSWVLPPSISAKALGGVIEIDWICRKELSFTCTANLFNSWNEGKPVKIGRDGQEIEPKVGAELCRLFPEDEGIELTPILKKSKETARLLRDKGVRVSYKGPPQRGVSMRGRSSLGAVRGKKAFLLNRNKLGGVPPPGVYKRSASPYTGRERTVPPWERYVTSAAAAEAYVADYMRTMQHQLPPMPYIPPAAFSNMIPPNPAVVQPSAAVYENLPPPPRYYEGPPLPEYPPPQQIRPPPPNYEPRPPYERSVDEFLWKTNDRPALTQGTNAGGGSTGGGGNSQGGSNSAGGGGGGGGSYRSNNRDFHRTRDRGRDRSSRSDREPSQQPTCPSDKGLIEKSGDKAETIQMIIIAETLGSSPATTAVCIVFRKNVVLFGELYSSSMELSGILVHKTLITSLE</sequence>
<dbReference type="Gene3D" id="3.10.590.10">
    <property type="entry name" value="ph1033 like domains"/>
    <property type="match status" value="1"/>
</dbReference>